<feature type="domain" description="Protein kinase" evidence="14">
    <location>
        <begin position="1"/>
        <end position="214"/>
    </location>
</feature>
<accession>A0A0S3SMF6</accession>
<evidence type="ECO:0000256" key="1">
    <source>
        <dbReference type="ARBA" id="ARBA00004167"/>
    </source>
</evidence>
<keyword evidence="16" id="KW-1185">Reference proteome</keyword>
<evidence type="ECO:0000256" key="7">
    <source>
        <dbReference type="ARBA" id="ARBA00022741"/>
    </source>
</evidence>
<keyword evidence="4" id="KW-0812">Transmembrane</keyword>
<dbReference type="GO" id="GO:0005524">
    <property type="term" value="F:ATP binding"/>
    <property type="evidence" value="ECO:0007669"/>
    <property type="project" value="UniProtKB-KW"/>
</dbReference>
<evidence type="ECO:0000256" key="11">
    <source>
        <dbReference type="ARBA" id="ARBA00023136"/>
    </source>
</evidence>
<gene>
    <name evidence="15" type="primary">Vigan.08G054800</name>
    <name evidence="15" type="ORF">VIGAN_08054800</name>
</gene>
<keyword evidence="13" id="KW-0325">Glycoprotein</keyword>
<evidence type="ECO:0000259" key="14">
    <source>
        <dbReference type="PROSITE" id="PS50011"/>
    </source>
</evidence>
<comment type="subcellular location">
    <subcellularLocation>
        <location evidence="1">Membrane</location>
        <topology evidence="1">Single-pass membrane protein</topology>
    </subcellularLocation>
</comment>
<evidence type="ECO:0000256" key="2">
    <source>
        <dbReference type="ARBA" id="ARBA00022527"/>
    </source>
</evidence>
<reference evidence="15 16" key="1">
    <citation type="journal article" date="2015" name="Sci. Rep.">
        <title>The power of single molecule real-time sequencing technology in the de novo assembly of a eukaryotic genome.</title>
        <authorList>
            <person name="Sakai H."/>
            <person name="Naito K."/>
            <person name="Ogiso-Tanaka E."/>
            <person name="Takahashi Y."/>
            <person name="Iseki K."/>
            <person name="Muto C."/>
            <person name="Satou K."/>
            <person name="Teruya K."/>
            <person name="Shiroma A."/>
            <person name="Shimoji M."/>
            <person name="Hirano T."/>
            <person name="Itoh T."/>
            <person name="Kaga A."/>
            <person name="Tomooka N."/>
        </authorList>
    </citation>
    <scope>NUCLEOTIDE SEQUENCE [LARGE SCALE GENOMIC DNA]</scope>
    <source>
        <strain evidence="16">cv. Shumari</strain>
    </source>
</reference>
<evidence type="ECO:0000313" key="15">
    <source>
        <dbReference type="EMBL" id="BAT93986.1"/>
    </source>
</evidence>
<dbReference type="GO" id="GO:0005886">
    <property type="term" value="C:plasma membrane"/>
    <property type="evidence" value="ECO:0007669"/>
    <property type="project" value="TreeGrafter"/>
</dbReference>
<dbReference type="PIRSF" id="PIRSF000654">
    <property type="entry name" value="Integrin-linked_kinase"/>
    <property type="match status" value="1"/>
</dbReference>
<keyword evidence="9" id="KW-0067">ATP-binding</keyword>
<keyword evidence="6" id="KW-0677">Repeat</keyword>
<proteinExistence type="predicted"/>
<evidence type="ECO:0000313" key="16">
    <source>
        <dbReference type="Proteomes" id="UP000291084"/>
    </source>
</evidence>
<evidence type="ECO:0000256" key="5">
    <source>
        <dbReference type="ARBA" id="ARBA00022729"/>
    </source>
</evidence>
<dbReference type="InterPro" id="IPR011009">
    <property type="entry name" value="Kinase-like_dom_sf"/>
</dbReference>
<keyword evidence="11" id="KW-0472">Membrane</keyword>
<dbReference type="InterPro" id="IPR008271">
    <property type="entry name" value="Ser/Thr_kinase_AS"/>
</dbReference>
<dbReference type="InterPro" id="IPR000719">
    <property type="entry name" value="Prot_kinase_dom"/>
</dbReference>
<keyword evidence="7" id="KW-0547">Nucleotide-binding</keyword>
<dbReference type="PROSITE" id="PS50011">
    <property type="entry name" value="PROTEIN_KINASE_DOM"/>
    <property type="match status" value="1"/>
</dbReference>
<dbReference type="AlphaFoldDB" id="A0A0S3SMF6"/>
<evidence type="ECO:0000256" key="9">
    <source>
        <dbReference type="ARBA" id="ARBA00022840"/>
    </source>
</evidence>
<organism evidence="15 16">
    <name type="scientific">Vigna angularis var. angularis</name>
    <dbReference type="NCBI Taxonomy" id="157739"/>
    <lineage>
        <taxon>Eukaryota</taxon>
        <taxon>Viridiplantae</taxon>
        <taxon>Streptophyta</taxon>
        <taxon>Embryophyta</taxon>
        <taxon>Tracheophyta</taxon>
        <taxon>Spermatophyta</taxon>
        <taxon>Magnoliopsida</taxon>
        <taxon>eudicotyledons</taxon>
        <taxon>Gunneridae</taxon>
        <taxon>Pentapetalae</taxon>
        <taxon>rosids</taxon>
        <taxon>fabids</taxon>
        <taxon>Fabales</taxon>
        <taxon>Fabaceae</taxon>
        <taxon>Papilionoideae</taxon>
        <taxon>50 kb inversion clade</taxon>
        <taxon>NPAAA clade</taxon>
        <taxon>indigoferoid/millettioid clade</taxon>
        <taxon>Phaseoleae</taxon>
        <taxon>Vigna</taxon>
    </lineage>
</organism>
<keyword evidence="12" id="KW-0675">Receptor</keyword>
<keyword evidence="5" id="KW-0732">Signal</keyword>
<name>A0A0S3SMF6_PHAAN</name>
<dbReference type="GO" id="GO:0004674">
    <property type="term" value="F:protein serine/threonine kinase activity"/>
    <property type="evidence" value="ECO:0007669"/>
    <property type="project" value="UniProtKB-KW"/>
</dbReference>
<keyword evidence="8" id="KW-0418">Kinase</keyword>
<evidence type="ECO:0000256" key="3">
    <source>
        <dbReference type="ARBA" id="ARBA00022679"/>
    </source>
</evidence>
<dbReference type="Gene3D" id="1.10.510.10">
    <property type="entry name" value="Transferase(Phosphotransferase) domain 1"/>
    <property type="match status" value="1"/>
</dbReference>
<dbReference type="Pfam" id="PF00069">
    <property type="entry name" value="Pkinase"/>
    <property type="match status" value="1"/>
</dbReference>
<dbReference type="EMBL" id="AP015041">
    <property type="protein sequence ID" value="BAT93986.1"/>
    <property type="molecule type" value="Genomic_DNA"/>
</dbReference>
<dbReference type="SUPFAM" id="SSF56112">
    <property type="entry name" value="Protein kinase-like (PK-like)"/>
    <property type="match status" value="1"/>
</dbReference>
<dbReference type="PANTHER" id="PTHR27002">
    <property type="entry name" value="RECEPTOR-LIKE SERINE/THREONINE-PROTEIN KINASE SD1-8"/>
    <property type="match status" value="1"/>
</dbReference>
<dbReference type="PANTHER" id="PTHR27002:SF1104">
    <property type="entry name" value="CYSTEINE-RICH RECEPTOR-LIKE PROTEIN KINASE 27-RELATED"/>
    <property type="match status" value="1"/>
</dbReference>
<sequence length="240" mass="26964">MGGTEKLLVYEFVPNKSLDYFLFEADETKRAQLDWDRRFKIIAGTARGILYLHQDSRLRIIHRDLKASNILLDEEMNPKIADFGVARLSLVDQTQDTQRVIGTYGYMAPEYALCGKFSEKSDVFSFGVLMLEIVSGKKLLSIQEGEETGYICHFAWRRWSEGRARDIVDPALNNGSENEIMRCIHIGLLCVQDIAAARPTMASVVAMLNSHSFRLQVPTAPAYGNALSGIFAGMQLYKGD</sequence>
<keyword evidence="3" id="KW-0808">Transferase</keyword>
<dbReference type="PROSITE" id="PS00108">
    <property type="entry name" value="PROTEIN_KINASE_ST"/>
    <property type="match status" value="1"/>
</dbReference>
<evidence type="ECO:0000256" key="8">
    <source>
        <dbReference type="ARBA" id="ARBA00022777"/>
    </source>
</evidence>
<protein>
    <recommendedName>
        <fullName evidence="14">Protein kinase domain-containing protein</fullName>
    </recommendedName>
</protein>
<evidence type="ECO:0000256" key="4">
    <source>
        <dbReference type="ARBA" id="ARBA00022692"/>
    </source>
</evidence>
<dbReference type="Proteomes" id="UP000291084">
    <property type="component" value="Chromosome 8"/>
</dbReference>
<keyword evidence="2" id="KW-0723">Serine/threonine-protein kinase</keyword>
<keyword evidence="10" id="KW-1133">Transmembrane helix</keyword>
<evidence type="ECO:0000256" key="13">
    <source>
        <dbReference type="ARBA" id="ARBA00023180"/>
    </source>
</evidence>
<evidence type="ECO:0000256" key="10">
    <source>
        <dbReference type="ARBA" id="ARBA00022989"/>
    </source>
</evidence>
<evidence type="ECO:0000256" key="12">
    <source>
        <dbReference type="ARBA" id="ARBA00023170"/>
    </source>
</evidence>
<evidence type="ECO:0000256" key="6">
    <source>
        <dbReference type="ARBA" id="ARBA00022737"/>
    </source>
</evidence>
<dbReference type="SMART" id="SM00220">
    <property type="entry name" value="S_TKc"/>
    <property type="match status" value="1"/>
</dbReference>
<dbReference type="FunFam" id="1.10.510.10:FF:000129">
    <property type="entry name" value="cysteine-rich receptor-like protein kinase 10"/>
    <property type="match status" value="1"/>
</dbReference>
<dbReference type="GO" id="GO:0006950">
    <property type="term" value="P:response to stress"/>
    <property type="evidence" value="ECO:0007669"/>
    <property type="project" value="UniProtKB-ARBA"/>
</dbReference>